<sequence>MSQTVLKKRKRSWLRLLAEIIIIIAIVLSVRYWFQRDLPSGKAPDFQAVLMDGKLVNLKDYRGEPVLLTFWATWCKFCEMSEDSITELNKDWQVLTVAYQSGKKSDVEAHIKARKLESWDVIPDQDGRLAELFSVNAVPASYIIDGKGNIRIKEVGVTTGWGLKARLWYAQNIDEWLGRVGVGVTETKSADS</sequence>
<proteinExistence type="predicted"/>
<keyword evidence="4" id="KW-1185">Reference proteome</keyword>
<dbReference type="InterPro" id="IPR050553">
    <property type="entry name" value="Thioredoxin_ResA/DsbE_sf"/>
</dbReference>
<dbReference type="RefSeq" id="WP_109824624.1">
    <property type="nucleotide sequence ID" value="NZ_QGKL01000040.1"/>
</dbReference>
<dbReference type="InterPro" id="IPR013766">
    <property type="entry name" value="Thioredoxin_domain"/>
</dbReference>
<evidence type="ECO:0000313" key="4">
    <source>
        <dbReference type="Proteomes" id="UP000245506"/>
    </source>
</evidence>
<dbReference type="Pfam" id="PF00578">
    <property type="entry name" value="AhpC-TSA"/>
    <property type="match status" value="1"/>
</dbReference>
<keyword evidence="1" id="KW-0812">Transmembrane</keyword>
<feature type="domain" description="Thioredoxin" evidence="2">
    <location>
        <begin position="37"/>
        <end position="172"/>
    </location>
</feature>
<evidence type="ECO:0000313" key="3">
    <source>
        <dbReference type="EMBL" id="PWQ94281.1"/>
    </source>
</evidence>
<dbReference type="PANTHER" id="PTHR42852">
    <property type="entry name" value="THIOL:DISULFIDE INTERCHANGE PROTEIN DSBE"/>
    <property type="match status" value="1"/>
</dbReference>
<reference evidence="3 4" key="1">
    <citation type="submission" date="2018-05" db="EMBL/GenBank/DDBJ databases">
        <title>Leucothrix arctica sp. nov., isolated from Arctic seawater.</title>
        <authorList>
            <person name="Choi A."/>
            <person name="Baek K."/>
        </authorList>
    </citation>
    <scope>NUCLEOTIDE SEQUENCE [LARGE SCALE GENOMIC DNA]</scope>
    <source>
        <strain evidence="3 4">IMCC9719</strain>
    </source>
</reference>
<dbReference type="EMBL" id="QGKL01000040">
    <property type="protein sequence ID" value="PWQ94281.1"/>
    <property type="molecule type" value="Genomic_DNA"/>
</dbReference>
<dbReference type="GO" id="GO:0016491">
    <property type="term" value="F:oxidoreductase activity"/>
    <property type="evidence" value="ECO:0007669"/>
    <property type="project" value="InterPro"/>
</dbReference>
<comment type="caution">
    <text evidence="3">The sequence shown here is derived from an EMBL/GenBank/DDBJ whole genome shotgun (WGS) entry which is preliminary data.</text>
</comment>
<keyword evidence="1" id="KW-1133">Transmembrane helix</keyword>
<dbReference type="Proteomes" id="UP000245506">
    <property type="component" value="Unassembled WGS sequence"/>
</dbReference>
<gene>
    <name evidence="3" type="ORF">DKT75_16095</name>
</gene>
<dbReference type="OrthoDB" id="9799347at2"/>
<dbReference type="AlphaFoldDB" id="A0A317C7N7"/>
<evidence type="ECO:0000259" key="2">
    <source>
        <dbReference type="PROSITE" id="PS51352"/>
    </source>
</evidence>
<organism evidence="3 4">
    <name type="scientific">Leucothrix arctica</name>
    <dbReference type="NCBI Taxonomy" id="1481894"/>
    <lineage>
        <taxon>Bacteria</taxon>
        <taxon>Pseudomonadati</taxon>
        <taxon>Pseudomonadota</taxon>
        <taxon>Gammaproteobacteria</taxon>
        <taxon>Thiotrichales</taxon>
        <taxon>Thiotrichaceae</taxon>
        <taxon>Leucothrix</taxon>
    </lineage>
</organism>
<dbReference type="PROSITE" id="PS51352">
    <property type="entry name" value="THIOREDOXIN_2"/>
    <property type="match status" value="1"/>
</dbReference>
<accession>A0A317C7N7</accession>
<dbReference type="InterPro" id="IPR036249">
    <property type="entry name" value="Thioredoxin-like_sf"/>
</dbReference>
<feature type="transmembrane region" description="Helical" evidence="1">
    <location>
        <begin position="12"/>
        <end position="34"/>
    </location>
</feature>
<protein>
    <submittedName>
        <fullName evidence="3">Protein disulfide oxidoreductase</fullName>
    </submittedName>
</protein>
<dbReference type="GO" id="GO:0016209">
    <property type="term" value="F:antioxidant activity"/>
    <property type="evidence" value="ECO:0007669"/>
    <property type="project" value="InterPro"/>
</dbReference>
<dbReference type="InterPro" id="IPR000866">
    <property type="entry name" value="AhpC/TSA"/>
</dbReference>
<dbReference type="PANTHER" id="PTHR42852:SF17">
    <property type="entry name" value="THIOREDOXIN-LIKE PROTEIN HI_1115"/>
    <property type="match status" value="1"/>
</dbReference>
<evidence type="ECO:0000256" key="1">
    <source>
        <dbReference type="SAM" id="Phobius"/>
    </source>
</evidence>
<dbReference type="SUPFAM" id="SSF52833">
    <property type="entry name" value="Thioredoxin-like"/>
    <property type="match status" value="1"/>
</dbReference>
<dbReference type="Gene3D" id="3.40.30.10">
    <property type="entry name" value="Glutaredoxin"/>
    <property type="match status" value="1"/>
</dbReference>
<name>A0A317C7N7_9GAMM</name>
<keyword evidence="1" id="KW-0472">Membrane</keyword>